<dbReference type="PRINTS" id="PR00775">
    <property type="entry name" value="HEATSHOCK90"/>
</dbReference>
<dbReference type="InterPro" id="IPR036890">
    <property type="entry name" value="HATPase_C_sf"/>
</dbReference>
<protein>
    <submittedName>
        <fullName evidence="5">HSP90 family protein</fullName>
    </submittedName>
</protein>
<organism evidence="5">
    <name type="scientific">Gulosibacter sediminis</name>
    <dbReference type="NCBI Taxonomy" id="1729695"/>
    <lineage>
        <taxon>Bacteria</taxon>
        <taxon>Bacillati</taxon>
        <taxon>Actinomycetota</taxon>
        <taxon>Actinomycetes</taxon>
        <taxon>Micrococcales</taxon>
        <taxon>Microbacteriaceae</taxon>
        <taxon>Gulosibacter</taxon>
    </lineage>
</organism>
<gene>
    <name evidence="5" type="ORF">M3M28_01810</name>
</gene>
<evidence type="ECO:0000256" key="1">
    <source>
        <dbReference type="ARBA" id="ARBA00008239"/>
    </source>
</evidence>
<dbReference type="InterPro" id="IPR001404">
    <property type="entry name" value="Hsp90_fam"/>
</dbReference>
<dbReference type="NCBIfam" id="NF010683">
    <property type="entry name" value="PRK14083.1"/>
    <property type="match status" value="1"/>
</dbReference>
<comment type="similarity">
    <text evidence="1">Belongs to the heat shock protein 90 family.</text>
</comment>
<accession>A0ABY4N154</accession>
<proteinExistence type="inferred from homology"/>
<keyword evidence="4" id="KW-0143">Chaperone</keyword>
<name>A0ABY4N154_9MICO</name>
<dbReference type="PANTHER" id="PTHR11528">
    <property type="entry name" value="HEAT SHOCK PROTEIN 90 FAMILY MEMBER"/>
    <property type="match status" value="1"/>
</dbReference>
<sequence length="591" mass="63952">MTTENFQVDLRGIVEILSHHLYSSPRVFVRELIQNARDALVARERLGQSTASGFQAPIELIVDEPHRALLVRDAGIGLTEQEARQLLSTIGASSKRGEFAQARRDYLGQFGIGLLSCFLVADQIEVRSRSAREPNAPTMHWIGSGDGTFTVTEAAGPLAAPGTEVWVRARPEDADWVSYDRVELLASKFAELLPVPITVRRGADTGPGRVVSRHTPPWQLAEPDALEWCSRTFGISPLAAFPIDVPVAGVRGLAFVSSNSISTKHRGGDRVFSNGMFVADDNTQLVPEWATFVKVALEAGSLPLTASRESLQETELVRDVQAEVGRQLRTGIERLAAEGGDRFAQFLDVHSTNLLAMAAADDAMLQFVARHYLWETSSGLVPFAQMPSKISYASTVGEFSANAPLVAAQGGMLVNGGYTNSIVVLEAFSRAQTRVRVSPFSRTEQLDALPQPKPERRSLAEQLRAVATPVLDDLGVGLDLRDFAPASVLSLHVPPAPAGFDFSDEAADDDPWAALIGDAKKPDPVDRRPKLVLNVRANAVRAVVAARTPELQQQAVRALYLLSLLQAGQRLNADEQRTLADALGELLVAAT</sequence>
<dbReference type="SUPFAM" id="SSF54211">
    <property type="entry name" value="Ribosomal protein S5 domain 2-like"/>
    <property type="match status" value="1"/>
</dbReference>
<keyword evidence="2" id="KW-0547">Nucleotide-binding</keyword>
<evidence type="ECO:0000256" key="4">
    <source>
        <dbReference type="ARBA" id="ARBA00023186"/>
    </source>
</evidence>
<dbReference type="InterPro" id="IPR020568">
    <property type="entry name" value="Ribosomal_Su5_D2-typ_SF"/>
</dbReference>
<dbReference type="EMBL" id="CP097160">
    <property type="protein sequence ID" value="UQN15233.1"/>
    <property type="molecule type" value="Genomic_DNA"/>
</dbReference>
<dbReference type="Gene3D" id="3.30.565.10">
    <property type="entry name" value="Histidine kinase-like ATPase, C-terminal domain"/>
    <property type="match status" value="1"/>
</dbReference>
<dbReference type="PIRSF" id="PIRSF002583">
    <property type="entry name" value="Hsp90"/>
    <property type="match status" value="1"/>
</dbReference>
<evidence type="ECO:0000256" key="3">
    <source>
        <dbReference type="ARBA" id="ARBA00022840"/>
    </source>
</evidence>
<dbReference type="InterPro" id="IPR020575">
    <property type="entry name" value="Hsp90_N"/>
</dbReference>
<evidence type="ECO:0000313" key="5">
    <source>
        <dbReference type="EMBL" id="UQN15233.1"/>
    </source>
</evidence>
<evidence type="ECO:0000256" key="2">
    <source>
        <dbReference type="ARBA" id="ARBA00022741"/>
    </source>
</evidence>
<dbReference type="Pfam" id="PF13589">
    <property type="entry name" value="HATPase_c_3"/>
    <property type="match status" value="1"/>
</dbReference>
<dbReference type="SUPFAM" id="SSF55874">
    <property type="entry name" value="ATPase domain of HSP90 chaperone/DNA topoisomerase II/histidine kinase"/>
    <property type="match status" value="1"/>
</dbReference>
<dbReference type="Pfam" id="PF00183">
    <property type="entry name" value="HSP90"/>
    <property type="match status" value="1"/>
</dbReference>
<reference evidence="5" key="1">
    <citation type="submission" date="2022-05" db="EMBL/GenBank/DDBJ databases">
        <title>Complete genome sequence of toluene-degrading Gulosibacter sediminis strain ACHW.36C.</title>
        <authorList>
            <person name="Wai A.C."/>
            <person name="Lai G.K."/>
            <person name="Griffin S.D."/>
            <person name="Leung F.C."/>
        </authorList>
    </citation>
    <scope>NUCLEOTIDE SEQUENCE [LARGE SCALE GENOMIC DNA]</scope>
    <source>
        <strain evidence="5">ACHW.36C</strain>
    </source>
</reference>
<dbReference type="Gene3D" id="3.30.230.80">
    <property type="match status" value="1"/>
</dbReference>
<keyword evidence="3" id="KW-0067">ATP-binding</keyword>